<evidence type="ECO:0000313" key="3">
    <source>
        <dbReference type="Proteomes" id="UP000307657"/>
    </source>
</evidence>
<keyword evidence="1" id="KW-0812">Transmembrane</keyword>
<keyword evidence="1" id="KW-1133">Transmembrane helix</keyword>
<evidence type="ECO:0000256" key="1">
    <source>
        <dbReference type="SAM" id="Phobius"/>
    </source>
</evidence>
<evidence type="ECO:0008006" key="4">
    <source>
        <dbReference type="Google" id="ProtNLM"/>
    </source>
</evidence>
<feature type="transmembrane region" description="Helical" evidence="1">
    <location>
        <begin position="49"/>
        <end position="69"/>
    </location>
</feature>
<comment type="caution">
    <text evidence="2">The sequence shown here is derived from an EMBL/GenBank/DDBJ whole genome shotgun (WGS) entry which is preliminary data.</text>
</comment>
<reference evidence="2 3" key="1">
    <citation type="submission" date="2019-04" db="EMBL/GenBank/DDBJ databases">
        <title>Lacinutrix sp. nov., isolated from marine water.</title>
        <authorList>
            <person name="Kim W."/>
        </authorList>
    </citation>
    <scope>NUCLEOTIDE SEQUENCE [LARGE SCALE GENOMIC DNA]</scope>
    <source>
        <strain evidence="2 3">CAU 1491</strain>
    </source>
</reference>
<protein>
    <recommendedName>
        <fullName evidence="4">Phage abortive infection protein</fullName>
    </recommendedName>
</protein>
<keyword evidence="1" id="KW-0472">Membrane</keyword>
<dbReference type="AlphaFoldDB" id="A0A4V5LR51"/>
<feature type="transmembrane region" description="Helical" evidence="1">
    <location>
        <begin position="12"/>
        <end position="29"/>
    </location>
</feature>
<evidence type="ECO:0000313" key="2">
    <source>
        <dbReference type="EMBL" id="TJY37929.1"/>
    </source>
</evidence>
<organism evidence="2 3">
    <name type="scientific">Pontimicrobium aquaticum</name>
    <dbReference type="NCBI Taxonomy" id="2565367"/>
    <lineage>
        <taxon>Bacteria</taxon>
        <taxon>Pseudomonadati</taxon>
        <taxon>Bacteroidota</taxon>
        <taxon>Flavobacteriia</taxon>
        <taxon>Flavobacteriales</taxon>
        <taxon>Flavobacteriaceae</taxon>
        <taxon>Pontimicrobium</taxon>
    </lineage>
</organism>
<proteinExistence type="predicted"/>
<dbReference type="OrthoDB" id="6678638at2"/>
<keyword evidence="3" id="KW-1185">Reference proteome</keyword>
<gene>
    <name evidence="2" type="ORF">E5167_01345</name>
</gene>
<name>A0A4V5LR51_9FLAO</name>
<dbReference type="RefSeq" id="WP_136840254.1">
    <property type="nucleotide sequence ID" value="NZ_SUPL01000001.1"/>
</dbReference>
<dbReference type="EMBL" id="SUPL01000001">
    <property type="protein sequence ID" value="TJY37929.1"/>
    <property type="molecule type" value="Genomic_DNA"/>
</dbReference>
<sequence>MKKPLNKKTSILLLIGIILMLITSVYMFTRPAIWNGFDFTQTGQIGDTIGGITAPIINLLGAILVYLSFQAQIKANRIQFELLNQDIINQGLSSNFKVALELFKELKLDLLNLNFGHAKGQGALNAYANAIKDNWSKTQIVHHINEPIYQNWKFIMAEYDLLITHLSSDNFIQEEKEKILILVKNYYSTQLDYGTNRITKALIKHGIENDIVAIFIKFKDFHSVD</sequence>
<dbReference type="Proteomes" id="UP000307657">
    <property type="component" value="Unassembled WGS sequence"/>
</dbReference>
<accession>A0A4V5LR51</accession>